<dbReference type="GO" id="GO:0016779">
    <property type="term" value="F:nucleotidyltransferase activity"/>
    <property type="evidence" value="ECO:0007669"/>
    <property type="project" value="UniProtKB-ARBA"/>
</dbReference>
<feature type="region of interest" description="Disordered" evidence="3">
    <location>
        <begin position="1006"/>
        <end position="1074"/>
    </location>
</feature>
<dbReference type="GO" id="GO:0046872">
    <property type="term" value="F:metal ion binding"/>
    <property type="evidence" value="ECO:0007669"/>
    <property type="project" value="UniProtKB-KW"/>
</dbReference>
<evidence type="ECO:0000259" key="5">
    <source>
        <dbReference type="Pfam" id="PF22600"/>
    </source>
</evidence>
<dbReference type="Pfam" id="PF03828">
    <property type="entry name" value="PAP_assoc"/>
    <property type="match status" value="1"/>
</dbReference>
<dbReference type="PANTHER" id="PTHR23092:SF48">
    <property type="entry name" value="NUCLEOTIDYLTRANSFERASE FAMILY PROTEIN"/>
    <property type="match status" value="1"/>
</dbReference>
<comment type="caution">
    <text evidence="6">The sequence shown here is derived from an EMBL/GenBank/DDBJ whole genome shotgun (WGS) entry which is preliminary data.</text>
</comment>
<evidence type="ECO:0000256" key="1">
    <source>
        <dbReference type="ARBA" id="ARBA00022723"/>
    </source>
</evidence>
<evidence type="ECO:0000313" key="7">
    <source>
        <dbReference type="Proteomes" id="UP001634393"/>
    </source>
</evidence>
<organism evidence="6 7">
    <name type="scientific">Penstemon smallii</name>
    <dbReference type="NCBI Taxonomy" id="265156"/>
    <lineage>
        <taxon>Eukaryota</taxon>
        <taxon>Viridiplantae</taxon>
        <taxon>Streptophyta</taxon>
        <taxon>Embryophyta</taxon>
        <taxon>Tracheophyta</taxon>
        <taxon>Spermatophyta</taxon>
        <taxon>Magnoliopsida</taxon>
        <taxon>eudicotyledons</taxon>
        <taxon>Gunneridae</taxon>
        <taxon>Pentapetalae</taxon>
        <taxon>asterids</taxon>
        <taxon>lamiids</taxon>
        <taxon>Lamiales</taxon>
        <taxon>Plantaginaceae</taxon>
        <taxon>Cheloneae</taxon>
        <taxon>Penstemon</taxon>
    </lineage>
</organism>
<feature type="region of interest" description="Disordered" evidence="3">
    <location>
        <begin position="1306"/>
        <end position="1347"/>
    </location>
</feature>
<dbReference type="InterPro" id="IPR043519">
    <property type="entry name" value="NT_sf"/>
</dbReference>
<dbReference type="Pfam" id="PF22600">
    <property type="entry name" value="MTPAP-like_central"/>
    <property type="match status" value="1"/>
</dbReference>
<feature type="region of interest" description="Disordered" evidence="3">
    <location>
        <begin position="415"/>
        <end position="464"/>
    </location>
</feature>
<dbReference type="InterPro" id="IPR054708">
    <property type="entry name" value="MTPAP-like_central"/>
</dbReference>
<evidence type="ECO:0008006" key="8">
    <source>
        <dbReference type="Google" id="ProtNLM"/>
    </source>
</evidence>
<feature type="compositionally biased region" description="Basic residues" evidence="3">
    <location>
        <begin position="424"/>
        <end position="435"/>
    </location>
</feature>
<gene>
    <name evidence="6" type="ORF">ACJIZ3_007843</name>
</gene>
<keyword evidence="7" id="KW-1185">Reference proteome</keyword>
<dbReference type="EMBL" id="JBJXBP010000004">
    <property type="protein sequence ID" value="KAL3833107.1"/>
    <property type="molecule type" value="Genomic_DNA"/>
</dbReference>
<feature type="domain" description="PAP-associated" evidence="4">
    <location>
        <begin position="1437"/>
        <end position="1490"/>
    </location>
</feature>
<feature type="compositionally biased region" description="Polar residues" evidence="3">
    <location>
        <begin position="535"/>
        <end position="557"/>
    </location>
</feature>
<feature type="compositionally biased region" description="Basic and acidic residues" evidence="3">
    <location>
        <begin position="443"/>
        <end position="457"/>
    </location>
</feature>
<dbReference type="InterPro" id="IPR002058">
    <property type="entry name" value="PAP_assoc"/>
</dbReference>
<dbReference type="Gene3D" id="3.30.460.10">
    <property type="entry name" value="Beta Polymerase, domain 2"/>
    <property type="match status" value="1"/>
</dbReference>
<feature type="compositionally biased region" description="Basic residues" evidence="3">
    <location>
        <begin position="507"/>
        <end position="520"/>
    </location>
</feature>
<dbReference type="SUPFAM" id="SSF81631">
    <property type="entry name" value="PAP/OAS1 substrate-binding domain"/>
    <property type="match status" value="1"/>
</dbReference>
<feature type="region of interest" description="Disordered" evidence="3">
    <location>
        <begin position="486"/>
        <end position="557"/>
    </location>
</feature>
<protein>
    <recommendedName>
        <fullName evidence="8">Polymerase nucleotidyl transferase domain-containing protein</fullName>
    </recommendedName>
</protein>
<sequence length="1548" mass="171219">MDSKQKLLDALTAHISLYHSRSNSQTSTRSPTPNTRPAVIRWFSSLSVHQRRAHLTTFNPNFISLLLQMNEKIRANGTGRFIILPDLPQNDGSTLPTLCYRKSEGLLLRFSKFNTTERQIYESIELFSSCEGSRNDGSALTLDAMSLGEGMVGDVNRFVEIMDEITNGEFLRGGEEGEMVGEWPEFGWLKAKGYYSLEEYVVNRIEVALRLAWLNCNNGKKRGVKLKERLSAAGMASNLFWRKKGCVDWWENLDASLKMKLFFGYFGKASKLLTVDILKGKEYTLDNKLWRRDYQGEGSWRCNSTSLGRKEAVKFKGTDSEVKSKGSRTQISENSSPLDCMLNSLYILQVVSAMLLASRNGAFDEEKLFFSSLDCVNSISDIILRKMRELLMVISLDCTKFELLGDGKKDSLTAKLNEKSGADKRKKKGKNRNKKPNPIPKPCVDDPKPGKPTKGEGDGLLSSSKEDVGLSCKVDNKVLEKDLSRGGLLSSDPMESIKGVNNGKFRNAPRKSRKERKKGKGSGSNSTEVCRKSTRVSFSAVSSQGGPTVSDWTSGSSTLENMSKNVVHGIERPDTNPNVCSNVITDNVAQHASIACSSETSCHLSLKHHQNSGNVVQNCAENTKAVSLNCDVNSVVPTNKPIAGYNDDMCSGSADSNRTFTKTGYLGKQTKGYEPEGKANLVQEQGSRGVLRVGAINSPACVSYEWPNIAPLYPSACTHLPAATDRLHLDVGHNWQNHFHHSFLKTLQVRNSPIDNTYNGVISRPLAMSLEWPPSVRGVNRLVPSVTCNYDSEFISRRQSSLHQRFTAQTVQCGAATSEDERTVSGDLMDFPDLSISQEVVDEHERTWMSEEEAEAHAVSGMDYNEYFGGGVMYWDPSDHPGTSFSRPPSLCSDDSSWAWREADMNRAVDDMVAFSSSYSTNGLTSPSAASFCSPFDPLGSGAVGYVMPGSEISGKVLHSSATMTDVAEESVSGSMSNISGDGEVKTLDSHPYPILRPIIIPNMSRERSRSDYKRSYDHKSPCVPPNRREHPRVKRPPSPVVLCVPRAPRPPPPSPAGDSRRHRGFPTVRSGSSSPRHWGVKGWLHDGVNFEEACIPMDGSEVVWPSWRNKGLSSLQLAQPLAGTLLQDRLIAISQLARDQEHPDVTFPLQPPESQNSPSRKESLSLIHDILHDEIDTFCKQVAAENLIRKPYINWAVKRVARSLQVLWPRSRTNVFGSNATGLSLPSSDVDLVVCLPPVRNLEPIKEAGILEGRNGIKETCLQHAARYLANQEWVKSDSLKIVENTAIPIIMLVVEVPHDLIPSTMPNVQTPKEEADQVASEEGSPFQTDATNSESSSSPKWSKITNDTDDDVKSIRLDISFKSPTHTGLQTTGLVKDLTERFPAVTPLALVLKQFLADRSLDQSYSGGLSPYCLILLITRFLQHEHHHGRPTNQNYGSLLMDFLYFFGNVFDPRQIRISVQGSGVYLNRERGCSIDPLCIDDPLFLTNNVGRNCFRIHQCIKAFADAYAMLENEFTCLPGGDETDAKSNCKLLPKIIPSIGHLVGP</sequence>
<dbReference type="Gene3D" id="1.10.1410.10">
    <property type="match status" value="1"/>
</dbReference>
<dbReference type="PANTHER" id="PTHR23092">
    <property type="entry name" value="POLY(A) RNA POLYMERASE"/>
    <property type="match status" value="1"/>
</dbReference>
<proteinExistence type="predicted"/>
<evidence type="ECO:0000256" key="2">
    <source>
        <dbReference type="ARBA" id="ARBA00022842"/>
    </source>
</evidence>
<feature type="compositionally biased region" description="Basic and acidic residues" evidence="3">
    <location>
        <begin position="1006"/>
        <end position="1021"/>
    </location>
</feature>
<dbReference type="InterPro" id="IPR045862">
    <property type="entry name" value="Trf4-like"/>
</dbReference>
<accession>A0ABD3T9S8</accession>
<keyword evidence="1" id="KW-0479">Metal-binding</keyword>
<feature type="domain" description="Poly(A) RNA polymerase mitochondrial-like central palm" evidence="5">
    <location>
        <begin position="1197"/>
        <end position="1293"/>
    </location>
</feature>
<reference evidence="6 7" key="1">
    <citation type="submission" date="2024-12" db="EMBL/GenBank/DDBJ databases">
        <title>The unique morphological basis and parallel evolutionary history of personate flowers in Penstemon.</title>
        <authorList>
            <person name="Depatie T.H."/>
            <person name="Wessinger C.A."/>
        </authorList>
    </citation>
    <scope>NUCLEOTIDE SEQUENCE [LARGE SCALE GENOMIC DNA]</scope>
    <source>
        <strain evidence="6">WTNN_2</strain>
        <tissue evidence="6">Leaf</tissue>
    </source>
</reference>
<dbReference type="Proteomes" id="UP001634393">
    <property type="component" value="Unassembled WGS sequence"/>
</dbReference>
<keyword evidence="2" id="KW-0460">Magnesium</keyword>
<dbReference type="SUPFAM" id="SSF81301">
    <property type="entry name" value="Nucleotidyltransferase"/>
    <property type="match status" value="1"/>
</dbReference>
<evidence type="ECO:0000259" key="4">
    <source>
        <dbReference type="Pfam" id="PF03828"/>
    </source>
</evidence>
<name>A0ABD3T9S8_9LAMI</name>
<evidence type="ECO:0000313" key="6">
    <source>
        <dbReference type="EMBL" id="KAL3833107.1"/>
    </source>
</evidence>
<evidence type="ECO:0000256" key="3">
    <source>
        <dbReference type="SAM" id="MobiDB-lite"/>
    </source>
</evidence>